<evidence type="ECO:0000313" key="3">
    <source>
        <dbReference type="Proteomes" id="UP000322080"/>
    </source>
</evidence>
<dbReference type="GO" id="GO:0016539">
    <property type="term" value="P:intein-mediated protein splicing"/>
    <property type="evidence" value="ECO:0007669"/>
    <property type="project" value="InterPro"/>
</dbReference>
<sequence length="340" mass="36669">MSFQPTHVDAPVRQLAVFPAECFRVLRGANQGDALGDASELVHDDVYELDAKARPSRLGLAMAQDGRSFHIGRDSALGQPGAPVYLDSLLTFMGRGGTLEALVFVEVDPASSTIARVYLHPLDRIRPKSDYALVTIDREGAGARLAASAMVAFTRGTRISMADGRQVPIEELGAGDRVLTRDSGPQEVRWIGMQTVRATGAFAPITIAAGALNNDRALVVSPNHRLFIYQRIDALGAGQKEVLVRAGLLVNGTTVTQEPGGFVDYFQILLDHHEILYAEGIAAESQFLDTATRPALPEEVTRRLKAATPDSAPLPGRELSDRDLAHRPDAAAMLKRVSML</sequence>
<dbReference type="SUPFAM" id="SSF51294">
    <property type="entry name" value="Hedgehog/intein (Hint) domain"/>
    <property type="match status" value="1"/>
</dbReference>
<feature type="domain" description="Hint" evidence="1">
    <location>
        <begin position="150"/>
        <end position="245"/>
    </location>
</feature>
<dbReference type="CDD" id="cd00081">
    <property type="entry name" value="Hint"/>
    <property type="match status" value="1"/>
</dbReference>
<proteinExistence type="predicted"/>
<evidence type="ECO:0000259" key="1">
    <source>
        <dbReference type="SMART" id="SM00306"/>
    </source>
</evidence>
<dbReference type="InterPro" id="IPR006141">
    <property type="entry name" value="Intein_N"/>
</dbReference>
<gene>
    <name evidence="2" type="ORF">FVF75_00935</name>
</gene>
<dbReference type="AlphaFoldDB" id="A0A5D0RMN0"/>
<evidence type="ECO:0000313" key="2">
    <source>
        <dbReference type="EMBL" id="TYB82782.1"/>
    </source>
</evidence>
<dbReference type="SMART" id="SM00306">
    <property type="entry name" value="HintN"/>
    <property type="match status" value="1"/>
</dbReference>
<dbReference type="PROSITE" id="PS50817">
    <property type="entry name" value="INTEIN_N_TER"/>
    <property type="match status" value="1"/>
</dbReference>
<dbReference type="InterPro" id="IPR003587">
    <property type="entry name" value="Hint_dom_N"/>
</dbReference>
<dbReference type="Proteomes" id="UP000322080">
    <property type="component" value="Unassembled WGS sequence"/>
</dbReference>
<accession>A0A5D0RMN0</accession>
<reference evidence="2 3" key="1">
    <citation type="submission" date="2019-08" db="EMBL/GenBank/DDBJ databases">
        <title>Identification of a novel species of the genus Boseongicola.</title>
        <authorList>
            <person name="Zhang X.-Q."/>
        </authorList>
    </citation>
    <scope>NUCLEOTIDE SEQUENCE [LARGE SCALE GENOMIC DNA]</scope>
    <source>
        <strain evidence="2 3">HY14</strain>
    </source>
</reference>
<dbReference type="InterPro" id="IPR028992">
    <property type="entry name" value="Hedgehog/Intein_dom"/>
</dbReference>
<organism evidence="2 3">
    <name type="scientific">Maritimibacter fusiformis</name>
    <dbReference type="NCBI Taxonomy" id="2603819"/>
    <lineage>
        <taxon>Bacteria</taxon>
        <taxon>Pseudomonadati</taxon>
        <taxon>Pseudomonadota</taxon>
        <taxon>Alphaproteobacteria</taxon>
        <taxon>Rhodobacterales</taxon>
        <taxon>Roseobacteraceae</taxon>
        <taxon>Maritimibacter</taxon>
    </lineage>
</organism>
<dbReference type="InterPro" id="IPR036844">
    <property type="entry name" value="Hint_dom_sf"/>
</dbReference>
<keyword evidence="3" id="KW-1185">Reference proteome</keyword>
<dbReference type="Pfam" id="PF13403">
    <property type="entry name" value="Hint_2"/>
    <property type="match status" value="1"/>
</dbReference>
<protein>
    <submittedName>
        <fullName evidence="2">Hint domain-containing protein</fullName>
    </submittedName>
</protein>
<comment type="caution">
    <text evidence="2">The sequence shown here is derived from an EMBL/GenBank/DDBJ whole genome shotgun (WGS) entry which is preliminary data.</text>
</comment>
<name>A0A5D0RMN0_9RHOB</name>
<dbReference type="Gene3D" id="2.170.16.10">
    <property type="entry name" value="Hedgehog/Intein (Hint) domain"/>
    <property type="match status" value="1"/>
</dbReference>
<dbReference type="EMBL" id="VSIY01000003">
    <property type="protein sequence ID" value="TYB82782.1"/>
    <property type="molecule type" value="Genomic_DNA"/>
</dbReference>